<evidence type="ECO:0000256" key="8">
    <source>
        <dbReference type="SAM" id="Phobius"/>
    </source>
</evidence>
<comment type="catalytic activity">
    <reaction evidence="1">
        <text>ATP + protein L-histidine = ADP + protein N-phospho-L-histidine.</text>
        <dbReference type="EC" id="2.7.13.3"/>
    </reaction>
</comment>
<keyword evidence="4 7" id="KW-0597">Phosphoprotein</keyword>
<dbReference type="PANTHER" id="PTHR43065">
    <property type="entry name" value="SENSOR HISTIDINE KINASE"/>
    <property type="match status" value="1"/>
</dbReference>
<dbReference type="InterPro" id="IPR011006">
    <property type="entry name" value="CheY-like_superfamily"/>
</dbReference>
<dbReference type="AlphaFoldDB" id="A0A238Z7B5"/>
<sequence>MQWATRKVQRLVLPWLVGMAVMVVTMITLLDLVTPAPLLLIAALTIGPILAAFSRSTGAVLAVGTYTLLLAMVMAWRDGIWGSREQLFYVCMISVVTALSAIAATIHRRTRQLLEAGDLRLAAVAESSDDSVVIQDLDGTTLAWYAGAERMYGYRRDEMIGRPISLIMPTAEATDLPHLMERVSRGEHIDHFEAKRVTKDGTILDVSVNFSPIRDHQGNVIAAAAIGRNITDRKRAEALAQQIQQRTTLNERLECLGQLAGGVAHDFNNLLAVILNYTDFVAEELPDNKGAQADLARIRGAAERAQALVRQLLVFARREPNHTEEVSLPSIIKSTGDLLTKTLGEQIKLITKNPAQHLNISADGGQIEQVLLNLVLNARDAMPDGGTLVIEANRVQLDGDESGLQPSLPAGNYARLLVSDTGTGMSSEVITHAFEPFFTTKPKDKGVGLGLATVYGIVSRAGGAISIYSELGIGTTMRVYLPLSEQSATAVAEPRAGLPRPARGERALVVEDEPAVRDLVVRILERHGYHVVAADNGPFALEVLQEHPVDIVISDVIMPEMSGPELIRRLHQQHPRLPVVFMSGYSDGLLAAQDMIDSDIPLVQKPFTAAELLNAVHQGLQTALSENYVRT</sequence>
<dbReference type="CDD" id="cd00082">
    <property type="entry name" value="HisKA"/>
    <property type="match status" value="1"/>
</dbReference>
<dbReference type="SUPFAM" id="SSF55785">
    <property type="entry name" value="PYP-like sensor domain (PAS domain)"/>
    <property type="match status" value="1"/>
</dbReference>
<comment type="subcellular location">
    <subcellularLocation>
        <location evidence="2">Cell membrane</location>
    </subcellularLocation>
</comment>
<evidence type="ECO:0000256" key="4">
    <source>
        <dbReference type="ARBA" id="ARBA00022553"/>
    </source>
</evidence>
<keyword evidence="6" id="KW-0902">Two-component regulatory system</keyword>
<keyword evidence="8" id="KW-0812">Transmembrane</keyword>
<dbReference type="SUPFAM" id="SSF55874">
    <property type="entry name" value="ATPase domain of HSP90 chaperone/DNA topoisomerase II/histidine kinase"/>
    <property type="match status" value="1"/>
</dbReference>
<dbReference type="InterPro" id="IPR000700">
    <property type="entry name" value="PAS-assoc_C"/>
</dbReference>
<dbReference type="PROSITE" id="PS50113">
    <property type="entry name" value="PAC"/>
    <property type="match status" value="1"/>
</dbReference>
<dbReference type="Gene3D" id="3.40.50.2300">
    <property type="match status" value="1"/>
</dbReference>
<keyword evidence="8" id="KW-0472">Membrane</keyword>
<dbReference type="InterPro" id="IPR036097">
    <property type="entry name" value="HisK_dim/P_sf"/>
</dbReference>
<feature type="domain" description="PAS" evidence="11">
    <location>
        <begin position="117"/>
        <end position="169"/>
    </location>
</feature>
<dbReference type="SUPFAM" id="SSF52172">
    <property type="entry name" value="CheY-like"/>
    <property type="match status" value="1"/>
</dbReference>
<evidence type="ECO:0000259" key="11">
    <source>
        <dbReference type="PROSITE" id="PS50112"/>
    </source>
</evidence>
<organism evidence="13 14">
    <name type="scientific">Actinoplanes regularis</name>
    <dbReference type="NCBI Taxonomy" id="52697"/>
    <lineage>
        <taxon>Bacteria</taxon>
        <taxon>Bacillati</taxon>
        <taxon>Actinomycetota</taxon>
        <taxon>Actinomycetes</taxon>
        <taxon>Micromonosporales</taxon>
        <taxon>Micromonosporaceae</taxon>
        <taxon>Actinoplanes</taxon>
    </lineage>
</organism>
<dbReference type="GO" id="GO:0000155">
    <property type="term" value="F:phosphorelay sensor kinase activity"/>
    <property type="evidence" value="ECO:0007669"/>
    <property type="project" value="InterPro"/>
</dbReference>
<evidence type="ECO:0000313" key="13">
    <source>
        <dbReference type="EMBL" id="SNR79277.1"/>
    </source>
</evidence>
<dbReference type="Pfam" id="PF13426">
    <property type="entry name" value="PAS_9"/>
    <property type="match status" value="1"/>
</dbReference>
<dbReference type="EMBL" id="FZNR01000005">
    <property type="protein sequence ID" value="SNR79277.1"/>
    <property type="molecule type" value="Genomic_DNA"/>
</dbReference>
<dbReference type="Pfam" id="PF00512">
    <property type="entry name" value="HisKA"/>
    <property type="match status" value="1"/>
</dbReference>
<dbReference type="SMART" id="SM00086">
    <property type="entry name" value="PAC"/>
    <property type="match status" value="1"/>
</dbReference>
<dbReference type="PANTHER" id="PTHR43065:SF49">
    <property type="entry name" value="HISTIDINE KINASE"/>
    <property type="match status" value="1"/>
</dbReference>
<dbReference type="Proteomes" id="UP000198415">
    <property type="component" value="Unassembled WGS sequence"/>
</dbReference>
<dbReference type="GO" id="GO:0005886">
    <property type="term" value="C:plasma membrane"/>
    <property type="evidence" value="ECO:0007669"/>
    <property type="project" value="UniProtKB-SubCell"/>
</dbReference>
<dbReference type="EC" id="2.7.13.3" evidence="3"/>
<feature type="domain" description="Response regulatory" evidence="10">
    <location>
        <begin position="506"/>
        <end position="620"/>
    </location>
</feature>
<dbReference type="PROSITE" id="PS50110">
    <property type="entry name" value="RESPONSE_REGULATORY"/>
    <property type="match status" value="1"/>
</dbReference>
<evidence type="ECO:0000259" key="9">
    <source>
        <dbReference type="PROSITE" id="PS50109"/>
    </source>
</evidence>
<dbReference type="OrthoDB" id="9764154at2"/>
<keyword evidence="8" id="KW-1133">Transmembrane helix</keyword>
<dbReference type="PRINTS" id="PR00344">
    <property type="entry name" value="BCTRLSENSOR"/>
</dbReference>
<name>A0A238Z7B5_9ACTN</name>
<feature type="transmembrane region" description="Helical" evidence="8">
    <location>
        <begin position="87"/>
        <end position="106"/>
    </location>
</feature>
<reference evidence="13 14" key="1">
    <citation type="submission" date="2017-06" db="EMBL/GenBank/DDBJ databases">
        <authorList>
            <person name="Kim H.J."/>
            <person name="Triplett B.A."/>
        </authorList>
    </citation>
    <scope>NUCLEOTIDE SEQUENCE [LARGE SCALE GENOMIC DNA]</scope>
    <source>
        <strain evidence="13 14">DSM 43151</strain>
    </source>
</reference>
<dbReference type="InterPro" id="IPR035965">
    <property type="entry name" value="PAS-like_dom_sf"/>
</dbReference>
<dbReference type="InterPro" id="IPR036890">
    <property type="entry name" value="HATPase_C_sf"/>
</dbReference>
<dbReference type="SMART" id="SM00448">
    <property type="entry name" value="REC"/>
    <property type="match status" value="1"/>
</dbReference>
<protein>
    <recommendedName>
        <fullName evidence="3">histidine kinase</fullName>
        <ecNumber evidence="3">2.7.13.3</ecNumber>
    </recommendedName>
</protein>
<dbReference type="Gene3D" id="3.30.565.10">
    <property type="entry name" value="Histidine kinase-like ATPase, C-terminal domain"/>
    <property type="match status" value="1"/>
</dbReference>
<feature type="domain" description="Histidine kinase" evidence="9">
    <location>
        <begin position="262"/>
        <end position="485"/>
    </location>
</feature>
<keyword evidence="5" id="KW-0808">Transferase</keyword>
<dbReference type="PROSITE" id="PS50112">
    <property type="entry name" value="PAS"/>
    <property type="match status" value="1"/>
</dbReference>
<proteinExistence type="predicted"/>
<dbReference type="NCBIfam" id="TIGR00229">
    <property type="entry name" value="sensory_box"/>
    <property type="match status" value="1"/>
</dbReference>
<evidence type="ECO:0000313" key="14">
    <source>
        <dbReference type="Proteomes" id="UP000198415"/>
    </source>
</evidence>
<dbReference type="InterPro" id="IPR003594">
    <property type="entry name" value="HATPase_dom"/>
</dbReference>
<feature type="domain" description="PAC" evidence="12">
    <location>
        <begin position="190"/>
        <end position="242"/>
    </location>
</feature>
<feature type="transmembrane region" description="Helical" evidence="8">
    <location>
        <begin position="12"/>
        <end position="30"/>
    </location>
</feature>
<evidence type="ECO:0000256" key="2">
    <source>
        <dbReference type="ARBA" id="ARBA00004236"/>
    </source>
</evidence>
<dbReference type="Gene3D" id="3.30.450.20">
    <property type="entry name" value="PAS domain"/>
    <property type="match status" value="1"/>
</dbReference>
<dbReference type="InterPro" id="IPR004358">
    <property type="entry name" value="Sig_transdc_His_kin-like_C"/>
</dbReference>
<dbReference type="CDD" id="cd00156">
    <property type="entry name" value="REC"/>
    <property type="match status" value="1"/>
</dbReference>
<evidence type="ECO:0000256" key="7">
    <source>
        <dbReference type="PROSITE-ProRule" id="PRU00169"/>
    </source>
</evidence>
<evidence type="ECO:0000259" key="12">
    <source>
        <dbReference type="PROSITE" id="PS50113"/>
    </source>
</evidence>
<dbReference type="SMART" id="SM00387">
    <property type="entry name" value="HATPase_c"/>
    <property type="match status" value="1"/>
</dbReference>
<dbReference type="Pfam" id="PF02518">
    <property type="entry name" value="HATPase_c"/>
    <property type="match status" value="1"/>
</dbReference>
<dbReference type="SMART" id="SM00388">
    <property type="entry name" value="HisKA"/>
    <property type="match status" value="1"/>
</dbReference>
<dbReference type="InterPro" id="IPR001610">
    <property type="entry name" value="PAC"/>
</dbReference>
<keyword evidence="14" id="KW-1185">Reference proteome</keyword>
<evidence type="ECO:0000256" key="3">
    <source>
        <dbReference type="ARBA" id="ARBA00012438"/>
    </source>
</evidence>
<feature type="modified residue" description="4-aspartylphosphate" evidence="7">
    <location>
        <position position="555"/>
    </location>
</feature>
<dbReference type="SUPFAM" id="SSF47384">
    <property type="entry name" value="Homodimeric domain of signal transducing histidine kinase"/>
    <property type="match status" value="1"/>
</dbReference>
<evidence type="ECO:0000256" key="1">
    <source>
        <dbReference type="ARBA" id="ARBA00000085"/>
    </source>
</evidence>
<dbReference type="InterPro" id="IPR000014">
    <property type="entry name" value="PAS"/>
</dbReference>
<dbReference type="InterPro" id="IPR001789">
    <property type="entry name" value="Sig_transdc_resp-reg_receiver"/>
</dbReference>
<dbReference type="Gene3D" id="1.10.287.130">
    <property type="match status" value="1"/>
</dbReference>
<evidence type="ECO:0000259" key="10">
    <source>
        <dbReference type="PROSITE" id="PS50110"/>
    </source>
</evidence>
<dbReference type="InterPro" id="IPR003661">
    <property type="entry name" value="HisK_dim/P_dom"/>
</dbReference>
<evidence type="ECO:0000256" key="5">
    <source>
        <dbReference type="ARBA" id="ARBA00022777"/>
    </source>
</evidence>
<evidence type="ECO:0000256" key="6">
    <source>
        <dbReference type="ARBA" id="ARBA00023012"/>
    </source>
</evidence>
<dbReference type="InterPro" id="IPR005467">
    <property type="entry name" value="His_kinase_dom"/>
</dbReference>
<dbReference type="PROSITE" id="PS50109">
    <property type="entry name" value="HIS_KIN"/>
    <property type="match status" value="1"/>
</dbReference>
<dbReference type="SMART" id="SM00091">
    <property type="entry name" value="PAS"/>
    <property type="match status" value="2"/>
</dbReference>
<accession>A0A238Z7B5</accession>
<keyword evidence="5" id="KW-0418">Kinase</keyword>
<gene>
    <name evidence="13" type="ORF">SAMN06264365_105498</name>
</gene>
<dbReference type="CDD" id="cd00130">
    <property type="entry name" value="PAS"/>
    <property type="match status" value="1"/>
</dbReference>
<dbReference type="Pfam" id="PF00072">
    <property type="entry name" value="Response_reg"/>
    <property type="match status" value="1"/>
</dbReference>